<dbReference type="Proteomes" id="UP000245768">
    <property type="component" value="Unassembled WGS sequence"/>
</dbReference>
<dbReference type="OrthoDB" id="1773at2759"/>
<name>A0A316YY61_9BASI</name>
<dbReference type="PANTHER" id="PTHR32308">
    <property type="entry name" value="LYASE BETA SUBUNIT, PUTATIVE (AFU_ORTHOLOGUE AFUA_4G13030)-RELATED"/>
    <property type="match status" value="1"/>
</dbReference>
<keyword evidence="3" id="KW-0460">Magnesium</keyword>
<evidence type="ECO:0000313" key="5">
    <source>
        <dbReference type="EMBL" id="PWN94189.1"/>
    </source>
</evidence>
<dbReference type="GO" id="GO:0003824">
    <property type="term" value="F:catalytic activity"/>
    <property type="evidence" value="ECO:0007669"/>
    <property type="project" value="InterPro"/>
</dbReference>
<evidence type="ECO:0000256" key="3">
    <source>
        <dbReference type="ARBA" id="ARBA00022842"/>
    </source>
</evidence>
<evidence type="ECO:0000256" key="1">
    <source>
        <dbReference type="ARBA" id="ARBA00001946"/>
    </source>
</evidence>
<comment type="cofactor">
    <cofactor evidence="1">
        <name>Mg(2+)</name>
        <dbReference type="ChEBI" id="CHEBI:18420"/>
    </cofactor>
</comment>
<dbReference type="GeneID" id="37047392"/>
<dbReference type="Gene3D" id="3.20.20.60">
    <property type="entry name" value="Phosphoenolpyruvate-binding domains"/>
    <property type="match status" value="1"/>
</dbReference>
<dbReference type="PANTHER" id="PTHR32308:SF0">
    <property type="entry name" value="HPCH_HPAI ALDOLASE_CITRATE LYASE DOMAIN-CONTAINING PROTEIN"/>
    <property type="match status" value="1"/>
</dbReference>
<dbReference type="RefSeq" id="XP_025381387.1">
    <property type="nucleotide sequence ID" value="XM_025525476.1"/>
</dbReference>
<dbReference type="EMBL" id="KZ819634">
    <property type="protein sequence ID" value="PWN94189.1"/>
    <property type="molecule type" value="Genomic_DNA"/>
</dbReference>
<dbReference type="InterPro" id="IPR040442">
    <property type="entry name" value="Pyrv_kinase-like_dom_sf"/>
</dbReference>
<dbReference type="GO" id="GO:0000287">
    <property type="term" value="F:magnesium ion binding"/>
    <property type="evidence" value="ECO:0007669"/>
    <property type="project" value="TreeGrafter"/>
</dbReference>
<keyword evidence="5" id="KW-0670">Pyruvate</keyword>
<sequence length="391" mass="42660">MSFSRTLARRAAWASSQPRHQLSLPPLLLQGAVTARLEPLRGAARLASVAAPRLIGSTGRRLLSVTAARGSKSEAALHARRSMLYVPGSSEKMIKKSQQSEADCIIFDLEDSVAPHRKGAARELVLHALDAAPRPGPELAVRINPPSGDRSLSNDDLDIILPSQQLETIVVPKVEHEDDIFFILDKARHLRSDHRQLSLVLSVESAASLLRMPRIIEAIESENKKDQEPPHAVAAALLFASEDYCAATGIIRTKERRELLFPRAQMATVAKAYGLQAIDMVCIDFKDVTNLQEEALEGRHLGYDGKQAIHPAQVTDIQRAYSPSEKDILKAARIKAAYEKSVRDNKGAVGLKEGEGIIMIDAPMLKQADAILTKAHAGNLPIPDVSQEFAS</sequence>
<evidence type="ECO:0000259" key="4">
    <source>
        <dbReference type="Pfam" id="PF03328"/>
    </source>
</evidence>
<organism evidence="5 6">
    <name type="scientific">Acaromyces ingoldii</name>
    <dbReference type="NCBI Taxonomy" id="215250"/>
    <lineage>
        <taxon>Eukaryota</taxon>
        <taxon>Fungi</taxon>
        <taxon>Dikarya</taxon>
        <taxon>Basidiomycota</taxon>
        <taxon>Ustilaginomycotina</taxon>
        <taxon>Exobasidiomycetes</taxon>
        <taxon>Exobasidiales</taxon>
        <taxon>Cryptobasidiaceae</taxon>
        <taxon>Acaromyces</taxon>
    </lineage>
</organism>
<evidence type="ECO:0000313" key="6">
    <source>
        <dbReference type="Proteomes" id="UP000245768"/>
    </source>
</evidence>
<dbReference type="SUPFAM" id="SSF51621">
    <property type="entry name" value="Phosphoenolpyruvate/pyruvate domain"/>
    <property type="match status" value="1"/>
</dbReference>
<dbReference type="InterPro" id="IPR015813">
    <property type="entry name" value="Pyrv/PenolPyrv_kinase-like_dom"/>
</dbReference>
<dbReference type="Pfam" id="PF03328">
    <property type="entry name" value="HpcH_HpaI"/>
    <property type="match status" value="1"/>
</dbReference>
<dbReference type="AlphaFoldDB" id="A0A316YY61"/>
<keyword evidence="2" id="KW-0479">Metal-binding</keyword>
<dbReference type="InParanoid" id="A0A316YY61"/>
<dbReference type="GO" id="GO:0006107">
    <property type="term" value="P:oxaloacetate metabolic process"/>
    <property type="evidence" value="ECO:0007669"/>
    <property type="project" value="TreeGrafter"/>
</dbReference>
<gene>
    <name evidence="5" type="ORF">FA10DRAFT_42716</name>
</gene>
<reference evidence="5 6" key="1">
    <citation type="journal article" date="2018" name="Mol. Biol. Evol.">
        <title>Broad Genomic Sampling Reveals a Smut Pathogenic Ancestry of the Fungal Clade Ustilaginomycotina.</title>
        <authorList>
            <person name="Kijpornyongpan T."/>
            <person name="Mondo S.J."/>
            <person name="Barry K."/>
            <person name="Sandor L."/>
            <person name="Lee J."/>
            <person name="Lipzen A."/>
            <person name="Pangilinan J."/>
            <person name="LaButti K."/>
            <person name="Hainaut M."/>
            <person name="Henrissat B."/>
            <person name="Grigoriev I.V."/>
            <person name="Spatafora J.W."/>
            <person name="Aime M.C."/>
        </authorList>
    </citation>
    <scope>NUCLEOTIDE SEQUENCE [LARGE SCALE GENOMIC DNA]</scope>
    <source>
        <strain evidence="5 6">MCA 4198</strain>
    </source>
</reference>
<protein>
    <submittedName>
        <fullName evidence="5">Phosphoenolpyruvate/pyruvate domain-containing protein</fullName>
    </submittedName>
</protein>
<dbReference type="STRING" id="215250.A0A316YY61"/>
<keyword evidence="6" id="KW-1185">Reference proteome</keyword>
<evidence type="ECO:0000256" key="2">
    <source>
        <dbReference type="ARBA" id="ARBA00022723"/>
    </source>
</evidence>
<accession>A0A316YY61</accession>
<feature type="domain" description="HpcH/HpaI aldolase/citrate lyase" evidence="4">
    <location>
        <begin position="81"/>
        <end position="311"/>
    </location>
</feature>
<dbReference type="InterPro" id="IPR005000">
    <property type="entry name" value="Aldolase/citrate-lyase_domain"/>
</dbReference>
<proteinExistence type="predicted"/>